<name>A0ABQ3SSF0_9ACTN</name>
<proteinExistence type="predicted"/>
<organism evidence="2 3">
    <name type="scientific">Streptomyces nojiriensis</name>
    <dbReference type="NCBI Taxonomy" id="66374"/>
    <lineage>
        <taxon>Bacteria</taxon>
        <taxon>Bacillati</taxon>
        <taxon>Actinomycetota</taxon>
        <taxon>Actinomycetes</taxon>
        <taxon>Kitasatosporales</taxon>
        <taxon>Streptomycetaceae</taxon>
        <taxon>Streptomyces</taxon>
    </lineage>
</organism>
<evidence type="ECO:0000313" key="2">
    <source>
        <dbReference type="EMBL" id="GHI71059.1"/>
    </source>
</evidence>
<evidence type="ECO:0000313" key="3">
    <source>
        <dbReference type="Proteomes" id="UP000613974"/>
    </source>
</evidence>
<dbReference type="Proteomes" id="UP000613974">
    <property type="component" value="Unassembled WGS sequence"/>
</dbReference>
<reference evidence="3" key="1">
    <citation type="submission" date="2023-07" db="EMBL/GenBank/DDBJ databases">
        <title>Whole genome shotgun sequence of Streptomyces nojiriensis NBRC 13794.</title>
        <authorList>
            <person name="Komaki H."/>
            <person name="Tamura T."/>
        </authorList>
    </citation>
    <scope>NUCLEOTIDE SEQUENCE [LARGE SCALE GENOMIC DNA]</scope>
    <source>
        <strain evidence="3">NBRC 13794</strain>
    </source>
</reference>
<dbReference type="EMBL" id="BNEC01000005">
    <property type="protein sequence ID" value="GHI71059.1"/>
    <property type="molecule type" value="Genomic_DNA"/>
</dbReference>
<sequence>MNHSTDTPDELPCRQPVEGEGRSRCHPRCGQLKTLAGYALRGAAYALGASLTGLSVSELMEWLKGKL</sequence>
<accession>A0ABQ3SSF0</accession>
<evidence type="ECO:0000256" key="1">
    <source>
        <dbReference type="SAM" id="MobiDB-lite"/>
    </source>
</evidence>
<protein>
    <submittedName>
        <fullName evidence="2">Uncharacterized protein</fullName>
    </submittedName>
</protein>
<keyword evidence="3" id="KW-1185">Reference proteome</keyword>
<gene>
    <name evidence="2" type="ORF">Snoj_49770</name>
</gene>
<feature type="region of interest" description="Disordered" evidence="1">
    <location>
        <begin position="1"/>
        <end position="24"/>
    </location>
</feature>
<comment type="caution">
    <text evidence="2">The sequence shown here is derived from an EMBL/GenBank/DDBJ whole genome shotgun (WGS) entry which is preliminary data.</text>
</comment>